<proteinExistence type="predicted"/>
<dbReference type="EMBL" id="JACHDN010000001">
    <property type="protein sequence ID" value="MBB5472720.1"/>
    <property type="molecule type" value="Genomic_DNA"/>
</dbReference>
<dbReference type="AlphaFoldDB" id="A0A511FM20"/>
<reference evidence="2 4" key="1">
    <citation type="submission" date="2019-07" db="EMBL/GenBank/DDBJ databases">
        <title>Whole genome shotgun sequence of Cellulomonas hominis NBRC 16055.</title>
        <authorList>
            <person name="Hosoyama A."/>
            <person name="Uohara A."/>
            <person name="Ohji S."/>
            <person name="Ichikawa N."/>
        </authorList>
    </citation>
    <scope>NUCLEOTIDE SEQUENCE [LARGE SCALE GENOMIC DNA]</scope>
    <source>
        <strain evidence="2 4">NBRC 16055</strain>
    </source>
</reference>
<comment type="caution">
    <text evidence="2">The sequence shown here is derived from an EMBL/GenBank/DDBJ whole genome shotgun (WGS) entry which is preliminary data.</text>
</comment>
<evidence type="ECO:0000313" key="4">
    <source>
        <dbReference type="Proteomes" id="UP000321723"/>
    </source>
</evidence>
<dbReference type="EMBL" id="BJVQ01000136">
    <property type="protein sequence ID" value="GEL48908.1"/>
    <property type="molecule type" value="Genomic_DNA"/>
</dbReference>
<evidence type="ECO:0000313" key="3">
    <source>
        <dbReference type="EMBL" id="MBB5472720.1"/>
    </source>
</evidence>
<evidence type="ECO:0000256" key="1">
    <source>
        <dbReference type="SAM" id="MobiDB-lite"/>
    </source>
</evidence>
<dbReference type="OrthoDB" id="3190820at2"/>
<reference evidence="3 5" key="2">
    <citation type="submission" date="2020-08" db="EMBL/GenBank/DDBJ databases">
        <title>Sequencing the genomes of 1000 actinobacteria strains.</title>
        <authorList>
            <person name="Klenk H.-P."/>
        </authorList>
    </citation>
    <scope>NUCLEOTIDE SEQUENCE [LARGE SCALE GENOMIC DNA]</scope>
    <source>
        <strain evidence="3 5">DSM 9581</strain>
    </source>
</reference>
<evidence type="ECO:0000313" key="5">
    <source>
        <dbReference type="Proteomes" id="UP000564629"/>
    </source>
</evidence>
<dbReference type="Proteomes" id="UP000321723">
    <property type="component" value="Unassembled WGS sequence"/>
</dbReference>
<evidence type="ECO:0008006" key="6">
    <source>
        <dbReference type="Google" id="ProtNLM"/>
    </source>
</evidence>
<organism evidence="2 4">
    <name type="scientific">Cellulomonas hominis</name>
    <dbReference type="NCBI Taxonomy" id="156981"/>
    <lineage>
        <taxon>Bacteria</taxon>
        <taxon>Bacillati</taxon>
        <taxon>Actinomycetota</taxon>
        <taxon>Actinomycetes</taxon>
        <taxon>Micrococcales</taxon>
        <taxon>Cellulomonadaceae</taxon>
        <taxon>Cellulomonas</taxon>
    </lineage>
</organism>
<sequence length="63" mass="6920">MDGSGWGPGLGGEILRRRLAESRRRGAADVQLFAARRRAGFSQRNGFTRRPEDTPGMDATSSR</sequence>
<name>A0A511FM20_9CELL</name>
<feature type="region of interest" description="Disordered" evidence="1">
    <location>
        <begin position="38"/>
        <end position="63"/>
    </location>
</feature>
<dbReference type="Proteomes" id="UP000564629">
    <property type="component" value="Unassembled WGS sequence"/>
</dbReference>
<keyword evidence="4" id="KW-1185">Reference proteome</keyword>
<accession>A0A511FM20</accession>
<gene>
    <name evidence="2" type="ORF">CHO01_40240</name>
    <name evidence="3" type="ORF">HNR08_001456</name>
</gene>
<dbReference type="RefSeq" id="WP_146840903.1">
    <property type="nucleotide sequence ID" value="NZ_BJVQ01000136.1"/>
</dbReference>
<protein>
    <recommendedName>
        <fullName evidence="6">N-acetyltransferase domain-containing protein</fullName>
    </recommendedName>
</protein>
<evidence type="ECO:0000313" key="2">
    <source>
        <dbReference type="EMBL" id="GEL48908.1"/>
    </source>
</evidence>